<dbReference type="GO" id="GO:0022857">
    <property type="term" value="F:transmembrane transporter activity"/>
    <property type="evidence" value="ECO:0007669"/>
    <property type="project" value="InterPro"/>
</dbReference>
<accession>A0A949PPA9</accession>
<dbReference type="RefSeq" id="WP_217677559.1">
    <property type="nucleotide sequence ID" value="NZ_JAHRVA010000003.1"/>
</dbReference>
<dbReference type="SMART" id="SM00382">
    <property type="entry name" value="AAA"/>
    <property type="match status" value="1"/>
</dbReference>
<evidence type="ECO:0000313" key="8">
    <source>
        <dbReference type="Proteomes" id="UP000752297"/>
    </source>
</evidence>
<dbReference type="FunFam" id="3.40.50.300:FF:000425">
    <property type="entry name" value="Probable ABC transporter, ATP-binding subunit"/>
    <property type="match status" value="1"/>
</dbReference>
<evidence type="ECO:0000256" key="1">
    <source>
        <dbReference type="ARBA" id="ARBA00004533"/>
    </source>
</evidence>
<evidence type="ECO:0000256" key="4">
    <source>
        <dbReference type="ARBA" id="ARBA00022741"/>
    </source>
</evidence>
<evidence type="ECO:0000256" key="2">
    <source>
        <dbReference type="ARBA" id="ARBA00005417"/>
    </source>
</evidence>
<feature type="domain" description="ABC transporter" evidence="6">
    <location>
        <begin position="5"/>
        <end position="235"/>
    </location>
</feature>
<dbReference type="InterPro" id="IPR017871">
    <property type="entry name" value="ABC_transporter-like_CS"/>
</dbReference>
<dbReference type="EMBL" id="JAHRVA010000003">
    <property type="protein sequence ID" value="MBV2143561.1"/>
    <property type="molecule type" value="Genomic_DNA"/>
</dbReference>
<dbReference type="Pfam" id="PF00005">
    <property type="entry name" value="ABC_tran"/>
    <property type="match status" value="1"/>
</dbReference>
<comment type="subcellular location">
    <subcellularLocation>
        <location evidence="1">Cell inner membrane</location>
    </subcellularLocation>
</comment>
<dbReference type="InterPro" id="IPR050093">
    <property type="entry name" value="ABC_SmlMolc_Importer"/>
</dbReference>
<dbReference type="PROSITE" id="PS50893">
    <property type="entry name" value="ABC_TRANSPORTER_2"/>
    <property type="match status" value="1"/>
</dbReference>
<evidence type="ECO:0000256" key="3">
    <source>
        <dbReference type="ARBA" id="ARBA00022448"/>
    </source>
</evidence>
<dbReference type="GO" id="GO:0005524">
    <property type="term" value="F:ATP binding"/>
    <property type="evidence" value="ECO:0007669"/>
    <property type="project" value="UniProtKB-KW"/>
</dbReference>
<dbReference type="PROSITE" id="PS00211">
    <property type="entry name" value="ABC_TRANSPORTER_1"/>
    <property type="match status" value="1"/>
</dbReference>
<evidence type="ECO:0000259" key="6">
    <source>
        <dbReference type="PROSITE" id="PS50893"/>
    </source>
</evidence>
<comment type="similarity">
    <text evidence="2">Belongs to the ABC transporter superfamily.</text>
</comment>
<comment type="caution">
    <text evidence="7">The sequence shown here is derived from an EMBL/GenBank/DDBJ whole genome shotgun (WGS) entry which is preliminary data.</text>
</comment>
<dbReference type="Pfam" id="PF08402">
    <property type="entry name" value="TOBE_2"/>
    <property type="match status" value="1"/>
</dbReference>
<dbReference type="GO" id="GO:0016887">
    <property type="term" value="F:ATP hydrolysis activity"/>
    <property type="evidence" value="ECO:0007669"/>
    <property type="project" value="InterPro"/>
</dbReference>
<dbReference type="PANTHER" id="PTHR42781:SF4">
    <property type="entry name" value="SPERMIDINE_PUTRESCINE IMPORT ATP-BINDING PROTEIN POTA"/>
    <property type="match status" value="1"/>
</dbReference>
<keyword evidence="4" id="KW-0547">Nucleotide-binding</keyword>
<evidence type="ECO:0000256" key="5">
    <source>
        <dbReference type="ARBA" id="ARBA00022840"/>
    </source>
</evidence>
<name>A0A949PPA9_9HYPH</name>
<gene>
    <name evidence="7" type="ORF">KUG47_08625</name>
</gene>
<reference evidence="7 8" key="1">
    <citation type="submission" date="2021-06" db="EMBL/GenBank/DDBJ databases">
        <title>Falsochrobactrum tianjin sp.nov., a new petroleum-degrading bacteria isolated from oily soils.</title>
        <authorList>
            <person name="Chen G."/>
            <person name="Chen H."/>
            <person name="Tian J."/>
            <person name="Qing J."/>
            <person name="Zhong L."/>
            <person name="Ma W."/>
            <person name="Song Y."/>
            <person name="Cui X."/>
            <person name="Yan B."/>
        </authorList>
    </citation>
    <scope>NUCLEOTIDE SEQUENCE [LARGE SCALE GENOMIC DNA]</scope>
    <source>
        <strain evidence="7 8">TDYN1</strain>
    </source>
</reference>
<proteinExistence type="inferred from homology"/>
<sequence>MQTALTLEGIGKRYGEFTALYPTDLTIKAGEFLTLLGPSGSGKTTLLMTIAGFVEPGTGQMLLDGTDITRIPPEARNFGVVFQGYALFPHLSVWDNVFFPLRARNISRNNARQPVEEALELMELTQYSHRLPKELSGGQQQRVALARALVFKPELLLLDEPLSALDKTLRRSLQTELKSLHKKVGTTFVYVTHDQEEALSMSDRIAVLNGGRIQQLDTPDRMYHKPDSAFVADFLGRSNFIRGEIASISGESVVLQSGIGSLPAQRGAPLRTGEKAAIAIRPERIQISTEEPLLPNRFMGEITDTTFLGGQLDLEVNVAGERLSASVPAVQAAQLSSVATGSKVWLGWDTSAARALPIDGAAIKDIGTAA</sequence>
<organism evidence="7 8">
    <name type="scientific">Falsochrobactrum tianjinense</name>
    <dbReference type="NCBI Taxonomy" id="2706015"/>
    <lineage>
        <taxon>Bacteria</taxon>
        <taxon>Pseudomonadati</taxon>
        <taxon>Pseudomonadota</taxon>
        <taxon>Alphaproteobacteria</taxon>
        <taxon>Hyphomicrobiales</taxon>
        <taxon>Brucellaceae</taxon>
        <taxon>Falsochrobactrum</taxon>
    </lineage>
</organism>
<dbReference type="InterPro" id="IPR003439">
    <property type="entry name" value="ABC_transporter-like_ATP-bd"/>
</dbReference>
<dbReference type="GO" id="GO:0043190">
    <property type="term" value="C:ATP-binding cassette (ABC) transporter complex"/>
    <property type="evidence" value="ECO:0007669"/>
    <property type="project" value="InterPro"/>
</dbReference>
<dbReference type="InterPro" id="IPR013611">
    <property type="entry name" value="Transp-assoc_OB_typ2"/>
</dbReference>
<dbReference type="Proteomes" id="UP000752297">
    <property type="component" value="Unassembled WGS sequence"/>
</dbReference>
<dbReference type="GO" id="GO:0015697">
    <property type="term" value="P:quaternary ammonium group transport"/>
    <property type="evidence" value="ECO:0007669"/>
    <property type="project" value="UniProtKB-ARBA"/>
</dbReference>
<keyword evidence="3" id="KW-0813">Transport</keyword>
<keyword evidence="8" id="KW-1185">Reference proteome</keyword>
<dbReference type="AlphaFoldDB" id="A0A949PPA9"/>
<dbReference type="InterPro" id="IPR003593">
    <property type="entry name" value="AAA+_ATPase"/>
</dbReference>
<protein>
    <submittedName>
        <fullName evidence="7">ABC transporter ATP-binding protein</fullName>
    </submittedName>
</protein>
<evidence type="ECO:0000313" key="7">
    <source>
        <dbReference type="EMBL" id="MBV2143561.1"/>
    </source>
</evidence>
<dbReference type="PANTHER" id="PTHR42781">
    <property type="entry name" value="SPERMIDINE/PUTRESCINE IMPORT ATP-BINDING PROTEIN POTA"/>
    <property type="match status" value="1"/>
</dbReference>
<keyword evidence="5 7" id="KW-0067">ATP-binding</keyword>